<dbReference type="Gene3D" id="1.20.1250.20">
    <property type="entry name" value="MFS general substrate transporter like domains"/>
    <property type="match status" value="2"/>
</dbReference>
<feature type="transmembrane region" description="Helical" evidence="6">
    <location>
        <begin position="331"/>
        <end position="355"/>
    </location>
</feature>
<feature type="transmembrane region" description="Helical" evidence="6">
    <location>
        <begin position="52"/>
        <end position="72"/>
    </location>
</feature>
<sequence length="402" mass="43675">MATSGYIKGMLTRDLKIIFASIFALGFGYGLYFYLAPIFASQIGATPVQVGLIYTTFYLVSGIVAIPGGLLADRYNLHYVIAFTWVFIVPAGFLYFIATSWETLLVANIFAGISMMNSPAVAVYISKKSSHERLARSYTLVYSSFAAGMVLSPAIGGFLADAFNIRLPFLIATVLFIISSILIFFISKEEPATAKGEGKLLTIIRNVRFIETVLYFALIFFIVYISQPFLTLFLTEVRGFSFNQIGILGAANSLGAALIGPFMGHVADVYSRRAALTGALIFIFIGAVIFLNFSVFIAALIAFVFFGVVEGFYSLSGALVTKMLKDLPTGLGFGVFRAFTNAFAFIGPLVGGFLFDVNKALPFFISGVSALILIIATLTAPFLRGKGLSYIKSITKRQRPPK</sequence>
<dbReference type="InterPro" id="IPR020846">
    <property type="entry name" value="MFS_dom"/>
</dbReference>
<dbReference type="PROSITE" id="PS50850">
    <property type="entry name" value="MFS"/>
    <property type="match status" value="1"/>
</dbReference>
<evidence type="ECO:0000256" key="3">
    <source>
        <dbReference type="ARBA" id="ARBA00022692"/>
    </source>
</evidence>
<feature type="transmembrane region" description="Helical" evidence="6">
    <location>
        <begin position="137"/>
        <end position="159"/>
    </location>
</feature>
<organism evidence="8">
    <name type="scientific">marine sediment metagenome</name>
    <dbReference type="NCBI Taxonomy" id="412755"/>
    <lineage>
        <taxon>unclassified sequences</taxon>
        <taxon>metagenomes</taxon>
        <taxon>ecological metagenomes</taxon>
    </lineage>
</organism>
<accession>A0A0F9SAV9</accession>
<feature type="transmembrane region" description="Helical" evidence="6">
    <location>
        <begin position="297"/>
        <end position="319"/>
    </location>
</feature>
<dbReference type="GO" id="GO:0022857">
    <property type="term" value="F:transmembrane transporter activity"/>
    <property type="evidence" value="ECO:0007669"/>
    <property type="project" value="InterPro"/>
</dbReference>
<proteinExistence type="predicted"/>
<comment type="subcellular location">
    <subcellularLocation>
        <location evidence="1">Cell membrane</location>
        <topology evidence="1">Multi-pass membrane protein</topology>
    </subcellularLocation>
</comment>
<protein>
    <recommendedName>
        <fullName evidence="7">Major facilitator superfamily (MFS) profile domain-containing protein</fullName>
    </recommendedName>
</protein>
<keyword evidence="2" id="KW-1003">Cell membrane</keyword>
<evidence type="ECO:0000256" key="4">
    <source>
        <dbReference type="ARBA" id="ARBA00022989"/>
    </source>
</evidence>
<comment type="caution">
    <text evidence="8">The sequence shown here is derived from an EMBL/GenBank/DDBJ whole genome shotgun (WGS) entry which is preliminary data.</text>
</comment>
<dbReference type="EMBL" id="LAZR01002126">
    <property type="protein sequence ID" value="KKN34136.1"/>
    <property type="molecule type" value="Genomic_DNA"/>
</dbReference>
<evidence type="ECO:0000313" key="8">
    <source>
        <dbReference type="EMBL" id="KKN34136.1"/>
    </source>
</evidence>
<feature type="transmembrane region" description="Helical" evidence="6">
    <location>
        <begin position="17"/>
        <end position="40"/>
    </location>
</feature>
<feature type="domain" description="Major facilitator superfamily (MFS) profile" evidence="7">
    <location>
        <begin position="14"/>
        <end position="384"/>
    </location>
</feature>
<reference evidence="8" key="1">
    <citation type="journal article" date="2015" name="Nature">
        <title>Complex archaea that bridge the gap between prokaryotes and eukaryotes.</title>
        <authorList>
            <person name="Spang A."/>
            <person name="Saw J.H."/>
            <person name="Jorgensen S.L."/>
            <person name="Zaremba-Niedzwiedzka K."/>
            <person name="Martijn J."/>
            <person name="Lind A.E."/>
            <person name="van Eijk R."/>
            <person name="Schleper C."/>
            <person name="Guy L."/>
            <person name="Ettema T.J."/>
        </authorList>
    </citation>
    <scope>NUCLEOTIDE SEQUENCE</scope>
</reference>
<dbReference type="PANTHER" id="PTHR43124">
    <property type="entry name" value="PURINE EFFLUX PUMP PBUE"/>
    <property type="match status" value="1"/>
</dbReference>
<evidence type="ECO:0000256" key="2">
    <source>
        <dbReference type="ARBA" id="ARBA00022475"/>
    </source>
</evidence>
<keyword evidence="4 6" id="KW-1133">Transmembrane helix</keyword>
<feature type="transmembrane region" description="Helical" evidence="6">
    <location>
        <begin position="104"/>
        <end position="125"/>
    </location>
</feature>
<feature type="transmembrane region" description="Helical" evidence="6">
    <location>
        <begin position="79"/>
        <end position="98"/>
    </location>
</feature>
<dbReference type="PANTHER" id="PTHR43124:SF3">
    <property type="entry name" value="CHLORAMPHENICOL EFFLUX PUMP RV0191"/>
    <property type="match status" value="1"/>
</dbReference>
<gene>
    <name evidence="8" type="ORF">LCGC14_0796830</name>
</gene>
<feature type="transmembrane region" description="Helical" evidence="6">
    <location>
        <begin position="207"/>
        <end position="225"/>
    </location>
</feature>
<dbReference type="InterPro" id="IPR036259">
    <property type="entry name" value="MFS_trans_sf"/>
</dbReference>
<feature type="transmembrane region" description="Helical" evidence="6">
    <location>
        <begin position="165"/>
        <end position="186"/>
    </location>
</feature>
<feature type="transmembrane region" description="Helical" evidence="6">
    <location>
        <begin position="245"/>
        <end position="267"/>
    </location>
</feature>
<keyword evidence="5 6" id="KW-0472">Membrane</keyword>
<evidence type="ECO:0000259" key="7">
    <source>
        <dbReference type="PROSITE" id="PS50850"/>
    </source>
</evidence>
<dbReference type="Pfam" id="PF07690">
    <property type="entry name" value="MFS_1"/>
    <property type="match status" value="1"/>
</dbReference>
<evidence type="ECO:0000256" key="6">
    <source>
        <dbReference type="SAM" id="Phobius"/>
    </source>
</evidence>
<feature type="transmembrane region" description="Helical" evidence="6">
    <location>
        <begin position="274"/>
        <end position="291"/>
    </location>
</feature>
<dbReference type="SUPFAM" id="SSF103473">
    <property type="entry name" value="MFS general substrate transporter"/>
    <property type="match status" value="1"/>
</dbReference>
<evidence type="ECO:0000256" key="5">
    <source>
        <dbReference type="ARBA" id="ARBA00023136"/>
    </source>
</evidence>
<keyword evidence="3 6" id="KW-0812">Transmembrane</keyword>
<dbReference type="AlphaFoldDB" id="A0A0F9SAV9"/>
<feature type="transmembrane region" description="Helical" evidence="6">
    <location>
        <begin position="361"/>
        <end position="383"/>
    </location>
</feature>
<dbReference type="CDD" id="cd17325">
    <property type="entry name" value="MFS_MdtG_SLC18_like"/>
    <property type="match status" value="1"/>
</dbReference>
<evidence type="ECO:0000256" key="1">
    <source>
        <dbReference type="ARBA" id="ARBA00004651"/>
    </source>
</evidence>
<dbReference type="GO" id="GO:0005886">
    <property type="term" value="C:plasma membrane"/>
    <property type="evidence" value="ECO:0007669"/>
    <property type="project" value="UniProtKB-SubCell"/>
</dbReference>
<dbReference type="InterPro" id="IPR011701">
    <property type="entry name" value="MFS"/>
</dbReference>
<name>A0A0F9SAV9_9ZZZZ</name>
<dbReference type="InterPro" id="IPR050189">
    <property type="entry name" value="MFS_Efflux_Transporters"/>
</dbReference>